<organism evidence="1 2">
    <name type="scientific">Hydnum rufescens UP504</name>
    <dbReference type="NCBI Taxonomy" id="1448309"/>
    <lineage>
        <taxon>Eukaryota</taxon>
        <taxon>Fungi</taxon>
        <taxon>Dikarya</taxon>
        <taxon>Basidiomycota</taxon>
        <taxon>Agaricomycotina</taxon>
        <taxon>Agaricomycetes</taxon>
        <taxon>Cantharellales</taxon>
        <taxon>Hydnaceae</taxon>
        <taxon>Hydnum</taxon>
    </lineage>
</organism>
<comment type="caution">
    <text evidence="1">The sequence shown here is derived from an EMBL/GenBank/DDBJ whole genome shotgun (WGS) entry which is preliminary data.</text>
</comment>
<dbReference type="EMBL" id="MU129086">
    <property type="protein sequence ID" value="KAF9507248.1"/>
    <property type="molecule type" value="Genomic_DNA"/>
</dbReference>
<name>A0A9P6DQC9_9AGAM</name>
<keyword evidence="2" id="KW-1185">Reference proteome</keyword>
<reference evidence="1" key="1">
    <citation type="journal article" date="2020" name="Nat. Commun.">
        <title>Large-scale genome sequencing of mycorrhizal fungi provides insights into the early evolution of symbiotic traits.</title>
        <authorList>
            <person name="Miyauchi S."/>
            <person name="Kiss E."/>
            <person name="Kuo A."/>
            <person name="Drula E."/>
            <person name="Kohler A."/>
            <person name="Sanchez-Garcia M."/>
            <person name="Morin E."/>
            <person name="Andreopoulos B."/>
            <person name="Barry K.W."/>
            <person name="Bonito G."/>
            <person name="Buee M."/>
            <person name="Carver A."/>
            <person name="Chen C."/>
            <person name="Cichocki N."/>
            <person name="Clum A."/>
            <person name="Culley D."/>
            <person name="Crous P.W."/>
            <person name="Fauchery L."/>
            <person name="Girlanda M."/>
            <person name="Hayes R.D."/>
            <person name="Keri Z."/>
            <person name="LaButti K."/>
            <person name="Lipzen A."/>
            <person name="Lombard V."/>
            <person name="Magnuson J."/>
            <person name="Maillard F."/>
            <person name="Murat C."/>
            <person name="Nolan M."/>
            <person name="Ohm R.A."/>
            <person name="Pangilinan J."/>
            <person name="Pereira M.F."/>
            <person name="Perotto S."/>
            <person name="Peter M."/>
            <person name="Pfister S."/>
            <person name="Riley R."/>
            <person name="Sitrit Y."/>
            <person name="Stielow J.B."/>
            <person name="Szollosi G."/>
            <person name="Zifcakova L."/>
            <person name="Stursova M."/>
            <person name="Spatafora J.W."/>
            <person name="Tedersoo L."/>
            <person name="Vaario L.M."/>
            <person name="Yamada A."/>
            <person name="Yan M."/>
            <person name="Wang P."/>
            <person name="Xu J."/>
            <person name="Bruns T."/>
            <person name="Baldrian P."/>
            <person name="Vilgalys R."/>
            <person name="Dunand C."/>
            <person name="Henrissat B."/>
            <person name="Grigoriev I.V."/>
            <person name="Hibbett D."/>
            <person name="Nagy L.G."/>
            <person name="Martin F.M."/>
        </authorList>
    </citation>
    <scope>NUCLEOTIDE SEQUENCE</scope>
    <source>
        <strain evidence="1">UP504</strain>
    </source>
</reference>
<dbReference type="Proteomes" id="UP000886523">
    <property type="component" value="Unassembled WGS sequence"/>
</dbReference>
<dbReference type="AlphaFoldDB" id="A0A9P6DQC9"/>
<proteinExistence type="predicted"/>
<evidence type="ECO:0000313" key="2">
    <source>
        <dbReference type="Proteomes" id="UP000886523"/>
    </source>
</evidence>
<protein>
    <submittedName>
        <fullName evidence="1">Uncharacterized protein</fullName>
    </submittedName>
</protein>
<sequence length="117" mass="13259">MPQLSFKTLETEVSFQGWSLLTNRIKTGGDIREILKDSVEHEVKSTWRVQFASDKRVLIVAFWAPSFRVDPIKNEGYIREILLESMGIAPVTNLRVGSKGLGNLDYIIGTRISPPRQ</sequence>
<gene>
    <name evidence="1" type="ORF">BS47DRAFT_1366771</name>
</gene>
<accession>A0A9P6DQC9</accession>
<evidence type="ECO:0000313" key="1">
    <source>
        <dbReference type="EMBL" id="KAF9507248.1"/>
    </source>
</evidence>